<feature type="domain" description="DUF7745" evidence="2">
    <location>
        <begin position="2"/>
        <end position="29"/>
    </location>
</feature>
<evidence type="ECO:0000313" key="4">
    <source>
        <dbReference type="Proteomes" id="UP000257109"/>
    </source>
</evidence>
<organism evidence="3 4">
    <name type="scientific">Mucuna pruriens</name>
    <name type="common">Velvet bean</name>
    <name type="synonym">Dolichos pruriens</name>
    <dbReference type="NCBI Taxonomy" id="157652"/>
    <lineage>
        <taxon>Eukaryota</taxon>
        <taxon>Viridiplantae</taxon>
        <taxon>Streptophyta</taxon>
        <taxon>Embryophyta</taxon>
        <taxon>Tracheophyta</taxon>
        <taxon>Spermatophyta</taxon>
        <taxon>Magnoliopsida</taxon>
        <taxon>eudicotyledons</taxon>
        <taxon>Gunneridae</taxon>
        <taxon>Pentapetalae</taxon>
        <taxon>rosids</taxon>
        <taxon>fabids</taxon>
        <taxon>Fabales</taxon>
        <taxon>Fabaceae</taxon>
        <taxon>Papilionoideae</taxon>
        <taxon>50 kb inversion clade</taxon>
        <taxon>NPAAA clade</taxon>
        <taxon>indigoferoid/millettioid clade</taxon>
        <taxon>Phaseoleae</taxon>
        <taxon>Mucuna</taxon>
    </lineage>
</organism>
<keyword evidence="1" id="KW-0175">Coiled coil</keyword>
<sequence length="107" mass="12165">MITIYGGYPNVPLLGIQGAINYNPELHGRLEVIESPRATGFGSRTEKSWWNYHGGNIQHQDHGTQGYKIQEMLEVGELENAMEKMRAEQGALKRKLEIALEEVRLEK</sequence>
<reference evidence="3" key="1">
    <citation type="submission" date="2018-05" db="EMBL/GenBank/DDBJ databases">
        <title>Draft genome of Mucuna pruriens seed.</title>
        <authorList>
            <person name="Nnadi N.E."/>
            <person name="Vos R."/>
            <person name="Hasami M.H."/>
            <person name="Devisetty U.K."/>
            <person name="Aguiy J.C."/>
        </authorList>
    </citation>
    <scope>NUCLEOTIDE SEQUENCE [LARGE SCALE GENOMIC DNA]</scope>
    <source>
        <strain evidence="3">JCA_2017</strain>
    </source>
</reference>
<dbReference type="EMBL" id="QJKJ01002248">
    <property type="protein sequence ID" value="RDY03639.1"/>
    <property type="molecule type" value="Genomic_DNA"/>
</dbReference>
<protein>
    <recommendedName>
        <fullName evidence="2">DUF7745 domain-containing protein</fullName>
    </recommendedName>
</protein>
<comment type="caution">
    <text evidence="3">The sequence shown here is derived from an EMBL/GenBank/DDBJ whole genome shotgun (WGS) entry which is preliminary data.</text>
</comment>
<accession>A0A371HLH4</accession>
<keyword evidence="4" id="KW-1185">Reference proteome</keyword>
<dbReference type="Pfam" id="PF24924">
    <property type="entry name" value="DUF7745"/>
    <property type="match status" value="1"/>
</dbReference>
<gene>
    <name evidence="3" type="ORF">CR513_12761</name>
</gene>
<feature type="coiled-coil region" evidence="1">
    <location>
        <begin position="68"/>
        <end position="102"/>
    </location>
</feature>
<proteinExistence type="predicted"/>
<dbReference type="InterPro" id="IPR056647">
    <property type="entry name" value="DUF7745"/>
</dbReference>
<feature type="non-terminal residue" evidence="3">
    <location>
        <position position="1"/>
    </location>
</feature>
<dbReference type="Proteomes" id="UP000257109">
    <property type="component" value="Unassembled WGS sequence"/>
</dbReference>
<name>A0A371HLH4_MUCPR</name>
<evidence type="ECO:0000259" key="2">
    <source>
        <dbReference type="Pfam" id="PF24924"/>
    </source>
</evidence>
<evidence type="ECO:0000256" key="1">
    <source>
        <dbReference type="SAM" id="Coils"/>
    </source>
</evidence>
<dbReference type="AlphaFoldDB" id="A0A371HLH4"/>
<evidence type="ECO:0000313" key="3">
    <source>
        <dbReference type="EMBL" id="RDY03639.1"/>
    </source>
</evidence>